<accession>A0A0S7BY07</accession>
<keyword evidence="2" id="KW-1185">Reference proteome</keyword>
<name>A0A0S7BY07_9BACT</name>
<proteinExistence type="predicted"/>
<reference evidence="1" key="1">
    <citation type="journal article" date="2015" name="Genome Announc.">
        <title>Draft Genome Sequence of Bacteroidales Strain TBC1, a Novel Isolate from a Methanogenic Wastewater Treatment System.</title>
        <authorList>
            <person name="Tourlousse D.M."/>
            <person name="Matsuura N."/>
            <person name="Sun L."/>
            <person name="Toyonaga M."/>
            <person name="Kuroda K."/>
            <person name="Ohashi A."/>
            <person name="Cruz R."/>
            <person name="Yamaguchi T."/>
            <person name="Sekiguchi Y."/>
        </authorList>
    </citation>
    <scope>NUCLEOTIDE SEQUENCE [LARGE SCALE GENOMIC DNA]</scope>
    <source>
        <strain evidence="1">TBC1</strain>
    </source>
</reference>
<dbReference type="AlphaFoldDB" id="A0A0S7BY07"/>
<evidence type="ECO:0000313" key="1">
    <source>
        <dbReference type="EMBL" id="GAP43367.1"/>
    </source>
</evidence>
<dbReference type="EMBL" id="DF968182">
    <property type="protein sequence ID" value="GAP43367.1"/>
    <property type="molecule type" value="Genomic_DNA"/>
</dbReference>
<protein>
    <submittedName>
        <fullName evidence="1">Uncharacterized protein</fullName>
    </submittedName>
</protein>
<gene>
    <name evidence="1" type="ORF">TBC1_111520</name>
</gene>
<sequence>MDTLSLEYGIRNGETFKNGSLKTERKYVDFVVSGQSLGQIFGLPDSDLIGVFGWSDNRDYENKQIDEFLGFESPELKTGRIPFYVCPECGDIGCGAITAKIEFSDNFVIWKDFGYENNYSEPDLDDYKEIGPFTFKKDDYFQILDKLKQK</sequence>
<dbReference type="STRING" id="1678841.TBC1_111520"/>
<dbReference type="Proteomes" id="UP000053091">
    <property type="component" value="Unassembled WGS sequence"/>
</dbReference>
<dbReference type="RefSeq" id="WP_062040337.1">
    <property type="nucleotide sequence ID" value="NZ_DF968182.1"/>
</dbReference>
<evidence type="ECO:0000313" key="2">
    <source>
        <dbReference type="Proteomes" id="UP000053091"/>
    </source>
</evidence>
<dbReference type="OrthoDB" id="342114at2"/>
<organism evidence="1">
    <name type="scientific">Lentimicrobium saccharophilum</name>
    <dbReference type="NCBI Taxonomy" id="1678841"/>
    <lineage>
        <taxon>Bacteria</taxon>
        <taxon>Pseudomonadati</taxon>
        <taxon>Bacteroidota</taxon>
        <taxon>Bacteroidia</taxon>
        <taxon>Bacteroidales</taxon>
        <taxon>Lentimicrobiaceae</taxon>
        <taxon>Lentimicrobium</taxon>
    </lineage>
</organism>